<evidence type="ECO:0000256" key="5">
    <source>
        <dbReference type="ARBA" id="ARBA00018677"/>
    </source>
</evidence>
<dbReference type="Pfam" id="PF05676">
    <property type="entry name" value="NDUF_B7"/>
    <property type="match status" value="1"/>
</dbReference>
<evidence type="ECO:0000256" key="3">
    <source>
        <dbReference type="ARBA" id="ARBA00004637"/>
    </source>
</evidence>
<evidence type="ECO:0000256" key="6">
    <source>
        <dbReference type="ARBA" id="ARBA00022448"/>
    </source>
</evidence>
<proteinExistence type="evidence at transcript level"/>
<comment type="subcellular location">
    <subcellularLocation>
        <location evidence="3">Mitochondrion inner membrane</location>
        <topology evidence="3">Peripheral membrane protein</topology>
    </subcellularLocation>
    <subcellularLocation>
        <location evidence="2">Mitochondrion intermembrane space</location>
    </subcellularLocation>
</comment>
<dbReference type="GO" id="GO:0005758">
    <property type="term" value="C:mitochondrial intermembrane space"/>
    <property type="evidence" value="ECO:0007669"/>
    <property type="project" value="UniProtKB-SubCell"/>
</dbReference>
<comment type="similarity">
    <text evidence="4">Belongs to the complex I NDUFB7 subunit family.</text>
</comment>
<dbReference type="AlphaFoldDB" id="A0A131X960"/>
<evidence type="ECO:0000313" key="14">
    <source>
        <dbReference type="EMBL" id="JAP63269.1"/>
    </source>
</evidence>
<comment type="function">
    <text evidence="1">Accessory subunit of the mitochondrial membrane respiratory chain NADH dehydrogenase (Complex I), that is believed not to be involved in catalysis. Complex I functions in the transfer of electrons from NADH to the respiratory chain. The immediate electron acceptor for the enzyme is believed to be ubiquinone.</text>
</comment>
<keyword evidence="11" id="KW-0472">Membrane</keyword>
<evidence type="ECO:0000256" key="8">
    <source>
        <dbReference type="ARBA" id="ARBA00022792"/>
    </source>
</evidence>
<accession>A0A131X960</accession>
<dbReference type="GO" id="GO:0005743">
    <property type="term" value="C:mitochondrial inner membrane"/>
    <property type="evidence" value="ECO:0007669"/>
    <property type="project" value="UniProtKB-SubCell"/>
</dbReference>
<evidence type="ECO:0000256" key="7">
    <source>
        <dbReference type="ARBA" id="ARBA00022660"/>
    </source>
</evidence>
<evidence type="ECO:0000256" key="9">
    <source>
        <dbReference type="ARBA" id="ARBA00022982"/>
    </source>
</evidence>
<evidence type="ECO:0000256" key="12">
    <source>
        <dbReference type="ARBA" id="ARBA00023157"/>
    </source>
</evidence>
<keyword evidence="12" id="KW-1015">Disulfide bond</keyword>
<keyword evidence="13" id="KW-0175">Coiled coil</keyword>
<name>A0A131X960_9ACAR</name>
<dbReference type="PANTHER" id="PTHR20900:SF0">
    <property type="entry name" value="NADH DEHYDROGENASE [UBIQUINONE] 1 BETA SUBCOMPLEX SUBUNIT 7"/>
    <property type="match status" value="1"/>
</dbReference>
<evidence type="ECO:0000256" key="11">
    <source>
        <dbReference type="ARBA" id="ARBA00023136"/>
    </source>
</evidence>
<protein>
    <recommendedName>
        <fullName evidence="5">NADH dehydrogenase [ubiquinone] 1 beta subcomplex subunit 7</fullName>
    </recommendedName>
</protein>
<dbReference type="PANTHER" id="PTHR20900">
    <property type="entry name" value="NADH:UBIQUINONE OXIDOREDUCTASE B18-LIKE SUBUNIT"/>
    <property type="match status" value="1"/>
</dbReference>
<evidence type="ECO:0000256" key="13">
    <source>
        <dbReference type="SAM" id="Coils"/>
    </source>
</evidence>
<sequence length="133" mass="15827">MGQYYGTLSVRNGNPLLHVFELEEKKAQPPKYDPMLGFPNGRKQRQMVATEVEMDSANLPQENRDYCAHKLIELRACMAHKFPFVTACGHEKHEYAGCMYEDYMIRYKEYERERRLKAREERRAKKKTELLLH</sequence>
<evidence type="ECO:0000256" key="4">
    <source>
        <dbReference type="ARBA" id="ARBA00008006"/>
    </source>
</evidence>
<organism evidence="14">
    <name type="scientific">Hyalomma excavatum</name>
    <dbReference type="NCBI Taxonomy" id="257692"/>
    <lineage>
        <taxon>Eukaryota</taxon>
        <taxon>Metazoa</taxon>
        <taxon>Ecdysozoa</taxon>
        <taxon>Arthropoda</taxon>
        <taxon>Chelicerata</taxon>
        <taxon>Arachnida</taxon>
        <taxon>Acari</taxon>
        <taxon>Parasitiformes</taxon>
        <taxon>Ixodida</taxon>
        <taxon>Ixodoidea</taxon>
        <taxon>Ixodidae</taxon>
        <taxon>Hyalomminae</taxon>
        <taxon>Hyalomma</taxon>
    </lineage>
</organism>
<keyword evidence="14" id="KW-0830">Ubiquinone</keyword>
<evidence type="ECO:0000256" key="2">
    <source>
        <dbReference type="ARBA" id="ARBA00004569"/>
    </source>
</evidence>
<keyword evidence="7" id="KW-0679">Respiratory chain</keyword>
<evidence type="ECO:0000256" key="1">
    <source>
        <dbReference type="ARBA" id="ARBA00003195"/>
    </source>
</evidence>
<reference evidence="14" key="1">
    <citation type="journal article" date="2017" name="Ticks Tick Borne Dis.">
        <title>An insight into the sialome of Hyalomma excavatum.</title>
        <authorList>
            <person name="Ribeiro J.M."/>
            <person name="Slovak M."/>
            <person name="Francischetti I.M."/>
        </authorList>
    </citation>
    <scope>NUCLEOTIDE SEQUENCE</scope>
    <source>
        <strain evidence="14">Samish</strain>
        <tissue evidence="14">Salivary glands</tissue>
    </source>
</reference>
<keyword evidence="6" id="KW-0813">Transport</keyword>
<keyword evidence="8" id="KW-0999">Mitochondrion inner membrane</keyword>
<dbReference type="InterPro" id="IPR008698">
    <property type="entry name" value="NDUB7"/>
</dbReference>
<dbReference type="EMBL" id="GEFH01005312">
    <property type="protein sequence ID" value="JAP63269.1"/>
    <property type="molecule type" value="mRNA"/>
</dbReference>
<keyword evidence="10" id="KW-0496">Mitochondrion</keyword>
<evidence type="ECO:0000256" key="10">
    <source>
        <dbReference type="ARBA" id="ARBA00023128"/>
    </source>
</evidence>
<feature type="coiled-coil region" evidence="13">
    <location>
        <begin position="100"/>
        <end position="127"/>
    </location>
</feature>
<keyword evidence="9" id="KW-0249">Electron transport</keyword>